<dbReference type="GO" id="GO:0030956">
    <property type="term" value="C:glutamyl-tRNA(Gln) amidotransferase complex"/>
    <property type="evidence" value="ECO:0007669"/>
    <property type="project" value="UniProtKB-UniRule"/>
</dbReference>
<comment type="function">
    <text evidence="7">Allows the formation of correctly charged Gln-tRNA(Gln) through the transamidation of misacylated Glu-tRNA(Gln) in the mitochondria. The reaction takes place in the presence of glutamine and ATP through an activated gamma-phospho-Glu-tRNA(Gln).</text>
</comment>
<dbReference type="GO" id="GO:0032543">
    <property type="term" value="P:mitochondrial translation"/>
    <property type="evidence" value="ECO:0007669"/>
    <property type="project" value="UniProtKB-UniRule"/>
</dbReference>
<dbReference type="Gene3D" id="3.90.1300.10">
    <property type="entry name" value="Amidase signature (AS) domain"/>
    <property type="match status" value="1"/>
</dbReference>
<dbReference type="InterPro" id="IPR023631">
    <property type="entry name" value="Amidase_dom"/>
</dbReference>
<dbReference type="NCBIfam" id="TIGR00132">
    <property type="entry name" value="gatA"/>
    <property type="match status" value="1"/>
</dbReference>
<dbReference type="PANTHER" id="PTHR11895:SF7">
    <property type="entry name" value="GLUTAMYL-TRNA(GLN) AMIDOTRANSFERASE SUBUNIT A, MITOCHONDRIAL"/>
    <property type="match status" value="1"/>
</dbReference>
<dbReference type="GO" id="GO:0070681">
    <property type="term" value="P:glutaminyl-tRNAGln biosynthesis via transamidation"/>
    <property type="evidence" value="ECO:0007669"/>
    <property type="project" value="UniProtKB-UniRule"/>
</dbReference>
<evidence type="ECO:0000256" key="3">
    <source>
        <dbReference type="ARBA" id="ARBA00022741"/>
    </source>
</evidence>
<sequence length="531" mass="58357">MLTRSLLTRRSITLHDKYTRTISTWNQAIDNVQMHNGRLNAFVAVTERSILEDLGNQSVERQQQGTSLSPLDGAPIGIKDNFCTKTLPTTCGSKILEGFVSPYDATVVQHLKHSGAIIMGKTNMDGFGMGSANVFSYYGVAINPHDKEKNPTNKRRVAGGSSGGSAAAVASGMCVAALGSDTGGSVRLPASYCGVVGYKPSYGRCSRHGLVTYANSLDTVGILAQDVNMARLVFDTISDYDIKDPTSMTNEFRKRIDHEDQVLASRWAKSDDLSGLIVGIPQEYYVDPLSETVIEFWRRGIRFFRERGASIVPVSLPMTQSALSAYFTIALAEASSNLARYDGVRYGQRSTKDREEEDEFLYADTRAEGFGSEVKRRIMLGTHILTAGTYDKNFLPAQKARRLVQQDFDRVFIQPNLLHDQEYNSLFDKEGEGRVHLLLTPCAMSPALTIDECLPESDMHDDQSSNKHNRAVDTYVNDVMTVPASLAGIPAISVPSGESNGLPIGLQLLSQYGYDQFLLEIANVFSSSTKY</sequence>
<dbReference type="SUPFAM" id="SSF75304">
    <property type="entry name" value="Amidase signature (AS) enzymes"/>
    <property type="match status" value="1"/>
</dbReference>
<dbReference type="PROSITE" id="PS00571">
    <property type="entry name" value="AMIDASES"/>
    <property type="match status" value="1"/>
</dbReference>
<dbReference type="GO" id="GO:0005524">
    <property type="term" value="F:ATP binding"/>
    <property type="evidence" value="ECO:0007669"/>
    <property type="project" value="UniProtKB-KW"/>
</dbReference>
<evidence type="ECO:0000256" key="6">
    <source>
        <dbReference type="ARBA" id="ARBA00047407"/>
    </source>
</evidence>
<organism evidence="9 10">
    <name type="scientific">Phascolomyces articulosus</name>
    <dbReference type="NCBI Taxonomy" id="60185"/>
    <lineage>
        <taxon>Eukaryota</taxon>
        <taxon>Fungi</taxon>
        <taxon>Fungi incertae sedis</taxon>
        <taxon>Mucoromycota</taxon>
        <taxon>Mucoromycotina</taxon>
        <taxon>Mucoromycetes</taxon>
        <taxon>Mucorales</taxon>
        <taxon>Lichtheimiaceae</taxon>
        <taxon>Phascolomyces</taxon>
    </lineage>
</organism>
<reference evidence="9" key="2">
    <citation type="submission" date="2023-02" db="EMBL/GenBank/DDBJ databases">
        <authorList>
            <consortium name="DOE Joint Genome Institute"/>
            <person name="Mondo S.J."/>
            <person name="Chang Y."/>
            <person name="Wang Y."/>
            <person name="Ahrendt S."/>
            <person name="Andreopoulos W."/>
            <person name="Barry K."/>
            <person name="Beard J."/>
            <person name="Benny G.L."/>
            <person name="Blankenship S."/>
            <person name="Bonito G."/>
            <person name="Cuomo C."/>
            <person name="Desiro A."/>
            <person name="Gervers K.A."/>
            <person name="Hundley H."/>
            <person name="Kuo A."/>
            <person name="LaButti K."/>
            <person name="Lang B.F."/>
            <person name="Lipzen A."/>
            <person name="O'Donnell K."/>
            <person name="Pangilinan J."/>
            <person name="Reynolds N."/>
            <person name="Sandor L."/>
            <person name="Smith M.W."/>
            <person name="Tsang A."/>
            <person name="Grigoriev I.V."/>
            <person name="Stajich J.E."/>
            <person name="Spatafora J.W."/>
        </authorList>
    </citation>
    <scope>NUCLEOTIDE SEQUENCE</scope>
    <source>
        <strain evidence="9">RSA 2281</strain>
    </source>
</reference>
<evidence type="ECO:0000256" key="1">
    <source>
        <dbReference type="ARBA" id="ARBA00008069"/>
    </source>
</evidence>
<dbReference type="AlphaFoldDB" id="A0AAD5JXX6"/>
<dbReference type="GO" id="GO:0050567">
    <property type="term" value="F:glutaminyl-tRNA synthase (glutamine-hydrolyzing) activity"/>
    <property type="evidence" value="ECO:0007669"/>
    <property type="project" value="UniProtKB-UniRule"/>
</dbReference>
<accession>A0AAD5JXX6</accession>
<dbReference type="Pfam" id="PF01425">
    <property type="entry name" value="Amidase"/>
    <property type="match status" value="1"/>
</dbReference>
<evidence type="ECO:0000256" key="4">
    <source>
        <dbReference type="ARBA" id="ARBA00022840"/>
    </source>
</evidence>
<protein>
    <recommendedName>
        <fullName evidence="7">Glutamyl-tRNA(Gln) amidotransferase subunit A, mitochondrial</fullName>
        <shortName evidence="7">Glu-AdT subunit A</shortName>
        <ecNumber evidence="7">6.3.5.7</ecNumber>
    </recommendedName>
</protein>
<dbReference type="InterPro" id="IPR020556">
    <property type="entry name" value="Amidase_CS"/>
</dbReference>
<dbReference type="InterPro" id="IPR004412">
    <property type="entry name" value="GatA"/>
</dbReference>
<proteinExistence type="inferred from homology"/>
<comment type="similarity">
    <text evidence="1 7">Belongs to the amidase family. GatA subfamily.</text>
</comment>
<keyword evidence="10" id="KW-1185">Reference proteome</keyword>
<comment type="subcellular location">
    <subcellularLocation>
        <location evidence="7">Mitochondrion</location>
    </subcellularLocation>
</comment>
<dbReference type="HAMAP" id="MF_00120">
    <property type="entry name" value="GatA"/>
    <property type="match status" value="1"/>
</dbReference>
<dbReference type="Proteomes" id="UP001209540">
    <property type="component" value="Unassembled WGS sequence"/>
</dbReference>
<reference evidence="9" key="1">
    <citation type="journal article" date="2022" name="IScience">
        <title>Evolution of zygomycete secretomes and the origins of terrestrial fungal ecologies.</title>
        <authorList>
            <person name="Chang Y."/>
            <person name="Wang Y."/>
            <person name="Mondo S."/>
            <person name="Ahrendt S."/>
            <person name="Andreopoulos W."/>
            <person name="Barry K."/>
            <person name="Beard J."/>
            <person name="Benny G.L."/>
            <person name="Blankenship S."/>
            <person name="Bonito G."/>
            <person name="Cuomo C."/>
            <person name="Desiro A."/>
            <person name="Gervers K.A."/>
            <person name="Hundley H."/>
            <person name="Kuo A."/>
            <person name="LaButti K."/>
            <person name="Lang B.F."/>
            <person name="Lipzen A."/>
            <person name="O'Donnell K."/>
            <person name="Pangilinan J."/>
            <person name="Reynolds N."/>
            <person name="Sandor L."/>
            <person name="Smith M.E."/>
            <person name="Tsang A."/>
            <person name="Grigoriev I.V."/>
            <person name="Stajich J.E."/>
            <person name="Spatafora J.W."/>
        </authorList>
    </citation>
    <scope>NUCLEOTIDE SEQUENCE</scope>
    <source>
        <strain evidence="9">RSA 2281</strain>
    </source>
</reference>
<keyword evidence="4 7" id="KW-0067">ATP-binding</keyword>
<name>A0AAD5JXX6_9FUNG</name>
<evidence type="ECO:0000256" key="5">
    <source>
        <dbReference type="ARBA" id="ARBA00022917"/>
    </source>
</evidence>
<keyword evidence="3 7" id="KW-0547">Nucleotide-binding</keyword>
<gene>
    <name evidence="9" type="ORF">BDA99DRAFT_527743</name>
</gene>
<dbReference type="EC" id="6.3.5.7" evidence="7"/>
<comment type="catalytic activity">
    <reaction evidence="6 7">
        <text>L-glutamyl-tRNA(Gln) + L-glutamine + ATP + H2O = L-glutaminyl-tRNA(Gln) + L-glutamate + ADP + phosphate + H(+)</text>
        <dbReference type="Rhea" id="RHEA:17521"/>
        <dbReference type="Rhea" id="RHEA-COMP:9681"/>
        <dbReference type="Rhea" id="RHEA-COMP:9684"/>
        <dbReference type="ChEBI" id="CHEBI:15377"/>
        <dbReference type="ChEBI" id="CHEBI:15378"/>
        <dbReference type="ChEBI" id="CHEBI:29985"/>
        <dbReference type="ChEBI" id="CHEBI:30616"/>
        <dbReference type="ChEBI" id="CHEBI:43474"/>
        <dbReference type="ChEBI" id="CHEBI:58359"/>
        <dbReference type="ChEBI" id="CHEBI:78520"/>
        <dbReference type="ChEBI" id="CHEBI:78521"/>
        <dbReference type="ChEBI" id="CHEBI:456216"/>
        <dbReference type="EC" id="6.3.5.7"/>
    </reaction>
</comment>
<dbReference type="EMBL" id="JAIXMP010000049">
    <property type="protein sequence ID" value="KAI9245897.1"/>
    <property type="molecule type" value="Genomic_DNA"/>
</dbReference>
<keyword evidence="5 7" id="KW-0648">Protein biosynthesis</keyword>
<comment type="subunit">
    <text evidence="7">Subunit of the heterotrimeric GatCAB amidotransferase (AdT) complex, composed of A, B and C subunits.</text>
</comment>
<feature type="active site" description="Charge relay system" evidence="7">
    <location>
        <position position="79"/>
    </location>
</feature>
<comment type="caution">
    <text evidence="9">The sequence shown here is derived from an EMBL/GenBank/DDBJ whole genome shotgun (WGS) entry which is preliminary data.</text>
</comment>
<feature type="active site" description="Charge relay system" evidence="7">
    <location>
        <position position="161"/>
    </location>
</feature>
<evidence type="ECO:0000259" key="8">
    <source>
        <dbReference type="Pfam" id="PF01425"/>
    </source>
</evidence>
<evidence type="ECO:0000313" key="10">
    <source>
        <dbReference type="Proteomes" id="UP001209540"/>
    </source>
</evidence>
<feature type="domain" description="Amidase" evidence="8">
    <location>
        <begin position="28"/>
        <end position="519"/>
    </location>
</feature>
<keyword evidence="2 7" id="KW-0436">Ligase</keyword>
<evidence type="ECO:0000313" key="9">
    <source>
        <dbReference type="EMBL" id="KAI9245897.1"/>
    </source>
</evidence>
<feature type="active site" description="Acyl-ester intermediate" evidence="7">
    <location>
        <position position="185"/>
    </location>
</feature>
<evidence type="ECO:0000256" key="2">
    <source>
        <dbReference type="ARBA" id="ARBA00022598"/>
    </source>
</evidence>
<dbReference type="InterPro" id="IPR036928">
    <property type="entry name" value="AS_sf"/>
</dbReference>
<dbReference type="PANTHER" id="PTHR11895">
    <property type="entry name" value="TRANSAMIDASE"/>
    <property type="match status" value="1"/>
</dbReference>
<dbReference type="GO" id="GO:0005739">
    <property type="term" value="C:mitochondrion"/>
    <property type="evidence" value="ECO:0007669"/>
    <property type="project" value="UniProtKB-SubCell"/>
</dbReference>
<dbReference type="InterPro" id="IPR000120">
    <property type="entry name" value="Amidase"/>
</dbReference>
<keyword evidence="7" id="KW-0496">Mitochondrion</keyword>
<evidence type="ECO:0000256" key="7">
    <source>
        <dbReference type="HAMAP-Rule" id="MF_03150"/>
    </source>
</evidence>